<evidence type="ECO:0000313" key="4">
    <source>
        <dbReference type="Proteomes" id="UP001056500"/>
    </source>
</evidence>
<evidence type="ECO:0000259" key="2">
    <source>
        <dbReference type="PROSITE" id="PS50943"/>
    </source>
</evidence>
<organism evidence="3 4">
    <name type="scientific">Brevibacillus ruminantium</name>
    <dbReference type="NCBI Taxonomy" id="2950604"/>
    <lineage>
        <taxon>Bacteria</taxon>
        <taxon>Bacillati</taxon>
        <taxon>Bacillota</taxon>
        <taxon>Bacilli</taxon>
        <taxon>Bacillales</taxon>
        <taxon>Paenibacillaceae</taxon>
        <taxon>Brevibacillus</taxon>
    </lineage>
</organism>
<dbReference type="PANTHER" id="PTHR46797">
    <property type="entry name" value="HTH-TYPE TRANSCRIPTIONAL REGULATOR"/>
    <property type="match status" value="1"/>
</dbReference>
<dbReference type="InterPro" id="IPR010982">
    <property type="entry name" value="Lambda_DNA-bd_dom_sf"/>
</dbReference>
<reference evidence="3" key="1">
    <citation type="submission" date="2022-06" db="EMBL/GenBank/DDBJ databases">
        <title>Genome sequencing of Brevibacillus sp. BB3-R1.</title>
        <authorList>
            <person name="Heo J."/>
            <person name="Lee D."/>
            <person name="Won M."/>
            <person name="Han B.-H."/>
            <person name="Hong S.-B."/>
            <person name="Kwon S.-W."/>
        </authorList>
    </citation>
    <scope>NUCLEOTIDE SEQUENCE</scope>
    <source>
        <strain evidence="3">BB3-R1</strain>
    </source>
</reference>
<dbReference type="PROSITE" id="PS50943">
    <property type="entry name" value="HTH_CROC1"/>
    <property type="match status" value="1"/>
</dbReference>
<keyword evidence="4" id="KW-1185">Reference proteome</keyword>
<protein>
    <submittedName>
        <fullName evidence="3">Helix-turn-helix domain-containing protein</fullName>
    </submittedName>
</protein>
<feature type="domain" description="HTH cro/C1-type" evidence="2">
    <location>
        <begin position="14"/>
        <end position="65"/>
    </location>
</feature>
<evidence type="ECO:0000256" key="1">
    <source>
        <dbReference type="ARBA" id="ARBA00023125"/>
    </source>
</evidence>
<keyword evidence="1" id="KW-0238">DNA-binding</keyword>
<evidence type="ECO:0000313" key="3">
    <source>
        <dbReference type="EMBL" id="USG67828.1"/>
    </source>
</evidence>
<dbReference type="Gene3D" id="1.10.260.40">
    <property type="entry name" value="lambda repressor-like DNA-binding domains"/>
    <property type="match status" value="1"/>
</dbReference>
<proteinExistence type="predicted"/>
<dbReference type="InterPro" id="IPR001387">
    <property type="entry name" value="Cro/C1-type_HTH"/>
</dbReference>
<sequence>MSIEAIGELVLYHRQQKNISLGELAERTGVSKASLSKIESGETKRPSFMVWKKIASTLNIPYTKTIGIYLSTTEQPTKIKLLLEESIALNSETLVQKAALRLLETPRMDTLLALDHLLQVTKGVEDRDVRLALYGVIIDYTRKHGIPYYLAKNLYERYLLERDDFIRFEETYRRGKEFALHGFSSAK</sequence>
<dbReference type="PANTHER" id="PTHR46797:SF1">
    <property type="entry name" value="METHYLPHOSPHONATE SYNTHASE"/>
    <property type="match status" value="1"/>
</dbReference>
<gene>
    <name evidence="3" type="ORF">NDK47_11345</name>
</gene>
<dbReference type="RefSeq" id="WP_251874921.1">
    <property type="nucleotide sequence ID" value="NZ_CP098755.1"/>
</dbReference>
<dbReference type="SUPFAM" id="SSF47413">
    <property type="entry name" value="lambda repressor-like DNA-binding domains"/>
    <property type="match status" value="1"/>
</dbReference>
<dbReference type="Pfam" id="PF01381">
    <property type="entry name" value="HTH_3"/>
    <property type="match status" value="1"/>
</dbReference>
<dbReference type="InterPro" id="IPR050807">
    <property type="entry name" value="TransReg_Diox_bact_type"/>
</dbReference>
<dbReference type="Proteomes" id="UP001056500">
    <property type="component" value="Chromosome"/>
</dbReference>
<dbReference type="CDD" id="cd00093">
    <property type="entry name" value="HTH_XRE"/>
    <property type="match status" value="1"/>
</dbReference>
<accession>A0ABY4WKY5</accession>
<name>A0ABY4WKY5_9BACL</name>
<dbReference type="SMART" id="SM00530">
    <property type="entry name" value="HTH_XRE"/>
    <property type="match status" value="1"/>
</dbReference>
<dbReference type="EMBL" id="CP098755">
    <property type="protein sequence ID" value="USG67828.1"/>
    <property type="molecule type" value="Genomic_DNA"/>
</dbReference>